<gene>
    <name evidence="7" type="ORF">AB1Y20_007792</name>
</gene>
<keyword evidence="4" id="KW-0175">Coiled coil</keyword>
<evidence type="ECO:0000256" key="1">
    <source>
        <dbReference type="ARBA" id="ARBA00004123"/>
    </source>
</evidence>
<evidence type="ECO:0000259" key="6">
    <source>
        <dbReference type="Pfam" id="PF13874"/>
    </source>
</evidence>
<dbReference type="Pfam" id="PF13874">
    <property type="entry name" value="Nup54"/>
    <property type="match status" value="1"/>
</dbReference>
<proteinExistence type="predicted"/>
<dbReference type="GO" id="GO:0044613">
    <property type="term" value="C:nuclear pore central transport channel"/>
    <property type="evidence" value="ECO:0007669"/>
    <property type="project" value="TreeGrafter"/>
</dbReference>
<accession>A0AB34IVA2</accession>
<dbReference type="GO" id="GO:0006999">
    <property type="term" value="P:nuclear pore organization"/>
    <property type="evidence" value="ECO:0007669"/>
    <property type="project" value="TreeGrafter"/>
</dbReference>
<dbReference type="GO" id="GO:0017056">
    <property type="term" value="F:structural constituent of nuclear pore"/>
    <property type="evidence" value="ECO:0007669"/>
    <property type="project" value="TreeGrafter"/>
</dbReference>
<evidence type="ECO:0000256" key="4">
    <source>
        <dbReference type="SAM" id="Coils"/>
    </source>
</evidence>
<feature type="coiled-coil region" evidence="4">
    <location>
        <begin position="275"/>
        <end position="302"/>
    </location>
</feature>
<dbReference type="InterPro" id="IPR024864">
    <property type="entry name" value="Nup54/Nup57/Nup44"/>
</dbReference>
<reference evidence="7 8" key="1">
    <citation type="journal article" date="2024" name="Science">
        <title>Giant polyketide synthase enzymes in the biosynthesis of giant marine polyether toxins.</title>
        <authorList>
            <person name="Fallon T.R."/>
            <person name="Shende V.V."/>
            <person name="Wierzbicki I.H."/>
            <person name="Pendleton A.L."/>
            <person name="Watervoot N.F."/>
            <person name="Auber R.P."/>
            <person name="Gonzalez D.J."/>
            <person name="Wisecaver J.H."/>
            <person name="Moore B.S."/>
        </authorList>
    </citation>
    <scope>NUCLEOTIDE SEQUENCE [LARGE SCALE GENOMIC DNA]</scope>
    <source>
        <strain evidence="7 8">12B1</strain>
    </source>
</reference>
<dbReference type="Proteomes" id="UP001515480">
    <property type="component" value="Unassembled WGS sequence"/>
</dbReference>
<evidence type="ECO:0000313" key="7">
    <source>
        <dbReference type="EMBL" id="KAL1506928.1"/>
    </source>
</evidence>
<comment type="subcellular location">
    <subcellularLocation>
        <location evidence="1">Nucleus</location>
    </subcellularLocation>
</comment>
<protein>
    <recommendedName>
        <fullName evidence="6">Nucleoporin Nup54 alpha-helical domain-containing protein</fullName>
    </recommendedName>
</protein>
<feature type="region of interest" description="Disordered" evidence="5">
    <location>
        <begin position="1"/>
        <end position="39"/>
    </location>
</feature>
<dbReference type="GO" id="GO:0036228">
    <property type="term" value="P:protein localization to nuclear inner membrane"/>
    <property type="evidence" value="ECO:0007669"/>
    <property type="project" value="TreeGrafter"/>
</dbReference>
<dbReference type="Pfam" id="PF13634">
    <property type="entry name" value="Nucleoporin_FG"/>
    <property type="match status" value="1"/>
</dbReference>
<sequence length="438" mass="46209">MFGTPSSSFPSSNPFSSTPNPFSSTPTPNPFSSTASNPFAAPAPAAAAPAAGLFGATPAPAPAGGGLFGNAPSTPAAAPSLFSAATPATGGLFGAPTPAPAPSSLFGAAPAPAPASASLFGGGGLFGAAPAPAAGGLFGGGGMFAPQGGGLFGATPAPAAAAAAAQGVAPMSVDADLFENFQKQLVKAWDDKDYKLCSFKYIVFDDLSEEGPDGMMHPPAPELLHRKRQEALNGADTGLWEQADAHNPDPRRFCPVQLTGFNALHERRVHQNQVAVQISQLLQRTRQQLKQLEEEQRVTFQLRMRHYKARQQQLAHRVVRLAAAFERQHLLRSHGGGEPPLDEKEAAWVRKLQQLAADVRDPAAGFDRLYGVAVQLQSEESADPPVEQLARRLDLQSLEAWLLKQQEAISKLVDLHKRDIDDCKVVLEEAHGQTRGFT</sequence>
<name>A0AB34IVA2_PRYPA</name>
<keyword evidence="3" id="KW-0539">Nucleus</keyword>
<dbReference type="InterPro" id="IPR025574">
    <property type="entry name" value="Nucleoporin_FG_rpt"/>
</dbReference>
<evidence type="ECO:0000256" key="2">
    <source>
        <dbReference type="ARBA" id="ARBA00022448"/>
    </source>
</evidence>
<organism evidence="7 8">
    <name type="scientific">Prymnesium parvum</name>
    <name type="common">Toxic golden alga</name>
    <dbReference type="NCBI Taxonomy" id="97485"/>
    <lineage>
        <taxon>Eukaryota</taxon>
        <taxon>Haptista</taxon>
        <taxon>Haptophyta</taxon>
        <taxon>Prymnesiophyceae</taxon>
        <taxon>Prymnesiales</taxon>
        <taxon>Prymnesiaceae</taxon>
        <taxon>Prymnesium</taxon>
    </lineage>
</organism>
<dbReference type="PANTHER" id="PTHR13000">
    <property type="entry name" value="NUCLEOPORIN P54"/>
    <property type="match status" value="1"/>
</dbReference>
<dbReference type="InterPro" id="IPR025712">
    <property type="entry name" value="Nup54_alpha-helical_dom"/>
</dbReference>
<evidence type="ECO:0000256" key="5">
    <source>
        <dbReference type="SAM" id="MobiDB-lite"/>
    </source>
</evidence>
<comment type="caution">
    <text evidence="7">The sequence shown here is derived from an EMBL/GenBank/DDBJ whole genome shotgun (WGS) entry which is preliminary data.</text>
</comment>
<feature type="domain" description="Nucleoporin Nup54 alpha-helical" evidence="6">
    <location>
        <begin position="234"/>
        <end position="368"/>
    </location>
</feature>
<dbReference type="AlphaFoldDB" id="A0AB34IVA2"/>
<dbReference type="PANTHER" id="PTHR13000:SF0">
    <property type="entry name" value="NUCLEOPORIN P54"/>
    <property type="match status" value="1"/>
</dbReference>
<dbReference type="EMBL" id="JBGBPQ010000018">
    <property type="protein sequence ID" value="KAL1506928.1"/>
    <property type="molecule type" value="Genomic_DNA"/>
</dbReference>
<dbReference type="GO" id="GO:0006607">
    <property type="term" value="P:NLS-bearing protein import into nucleus"/>
    <property type="evidence" value="ECO:0007669"/>
    <property type="project" value="TreeGrafter"/>
</dbReference>
<keyword evidence="2" id="KW-0813">Transport</keyword>
<evidence type="ECO:0000256" key="3">
    <source>
        <dbReference type="ARBA" id="ARBA00023242"/>
    </source>
</evidence>
<evidence type="ECO:0000313" key="8">
    <source>
        <dbReference type="Proteomes" id="UP001515480"/>
    </source>
</evidence>
<keyword evidence="8" id="KW-1185">Reference proteome</keyword>